<dbReference type="Proteomes" id="UP000226437">
    <property type="component" value="Unassembled WGS sequence"/>
</dbReference>
<evidence type="ECO:0000259" key="8">
    <source>
        <dbReference type="PROSITE" id="PS50893"/>
    </source>
</evidence>
<sequence>MRTSWAYARGLRGRYLLIYAMFTCVNLLASLQPIIFGYFINYLQEERGDLITAAWIYGGAYMFLILGGWAFQWPARLMERRMAYEISRRLLMETYDRVVRLPLDWHRQHHSGDTINRTRKAYEALKNFFDNGFVYFQTLVRMLFSIVAIIWFSALFGGVAGAVGILIVLTVLAFDRPIIAATQETNERENDLLAGLTDNLGNIITVTTLRLGRQTSKQIDRRLKAVWPPFLRNTQLNEQKWFATGVLIGLMYVVIVIGYVYQNYVPGEVFLVGGLVTLIGYVNQFSNMFNALTGQYNTVIRLRADLAAIDPITQAYQRHSRPALPPGTPINRSWRELGINNLTFTYATATEESRGLTDIHLRLGRGQRIAFIGPSGSGKTTLLYNLRGLYPPDTLQVTFDGQPAGSPAQLYEQTTLIPQSPEIFEETILQNLTMGIQRKPQALEQAIHLAALEDVVSSAEQGLATWLSEGGANLSGGQRQRLSIARGLLAAESSTLLLLDEPTSSLDPESEVLVYQRIFDAYPDRTIVSTLHRLHLLREFDYIYYLEEGRIVSQGTLDTLLARSEAFRRMWQNQVQTG</sequence>
<dbReference type="EMBL" id="PDLO01000008">
    <property type="protein sequence ID" value="PHK97541.1"/>
    <property type="molecule type" value="Genomic_DNA"/>
</dbReference>
<dbReference type="SUPFAM" id="SSF52540">
    <property type="entry name" value="P-loop containing nucleoside triphosphate hydrolases"/>
    <property type="match status" value="1"/>
</dbReference>
<keyword evidence="2 7" id="KW-0812">Transmembrane</keyword>
<proteinExistence type="predicted"/>
<dbReference type="GO" id="GO:0005886">
    <property type="term" value="C:plasma membrane"/>
    <property type="evidence" value="ECO:0007669"/>
    <property type="project" value="UniProtKB-SubCell"/>
</dbReference>
<feature type="domain" description="ABC transporter" evidence="8">
    <location>
        <begin position="337"/>
        <end position="573"/>
    </location>
</feature>
<comment type="subcellular location">
    <subcellularLocation>
        <location evidence="1">Cell membrane</location>
        <topology evidence="1">Multi-pass membrane protein</topology>
    </subcellularLocation>
</comment>
<keyword evidence="4" id="KW-0067">ATP-binding</keyword>
<keyword evidence="6 7" id="KW-0472">Membrane</keyword>
<dbReference type="InterPro" id="IPR017871">
    <property type="entry name" value="ABC_transporter-like_CS"/>
</dbReference>
<feature type="transmembrane region" description="Helical" evidence="7">
    <location>
        <begin position="16"/>
        <end position="40"/>
    </location>
</feature>
<dbReference type="CDD" id="cd03228">
    <property type="entry name" value="ABCC_MRP_Like"/>
    <property type="match status" value="1"/>
</dbReference>
<keyword evidence="11" id="KW-1185">Reference proteome</keyword>
<dbReference type="PROSITE" id="PS00211">
    <property type="entry name" value="ABC_TRANSPORTER_1"/>
    <property type="match status" value="1"/>
</dbReference>
<dbReference type="InterPro" id="IPR003593">
    <property type="entry name" value="AAA+_ATPase"/>
</dbReference>
<evidence type="ECO:0000256" key="2">
    <source>
        <dbReference type="ARBA" id="ARBA00022692"/>
    </source>
</evidence>
<gene>
    <name evidence="10" type="ORF">CGL56_15700</name>
</gene>
<evidence type="ECO:0000259" key="9">
    <source>
        <dbReference type="PROSITE" id="PS50929"/>
    </source>
</evidence>
<dbReference type="InterPro" id="IPR027417">
    <property type="entry name" value="P-loop_NTPase"/>
</dbReference>
<evidence type="ECO:0000256" key="6">
    <source>
        <dbReference type="ARBA" id="ARBA00023136"/>
    </source>
</evidence>
<keyword evidence="5 7" id="KW-1133">Transmembrane helix</keyword>
<evidence type="ECO:0000256" key="4">
    <source>
        <dbReference type="ARBA" id="ARBA00022840"/>
    </source>
</evidence>
<dbReference type="SUPFAM" id="SSF90123">
    <property type="entry name" value="ABC transporter transmembrane region"/>
    <property type="match status" value="1"/>
</dbReference>
<dbReference type="Gene3D" id="3.40.50.300">
    <property type="entry name" value="P-loop containing nucleotide triphosphate hydrolases"/>
    <property type="match status" value="1"/>
</dbReference>
<dbReference type="PANTHER" id="PTHR43394">
    <property type="entry name" value="ATP-DEPENDENT PERMEASE MDL1, MITOCHONDRIAL"/>
    <property type="match status" value="1"/>
</dbReference>
<dbReference type="AlphaFoldDB" id="A0A2G0CC46"/>
<dbReference type="SMART" id="SM00382">
    <property type="entry name" value="AAA"/>
    <property type="match status" value="1"/>
</dbReference>
<feature type="transmembrane region" description="Helical" evidence="7">
    <location>
        <begin position="52"/>
        <end position="71"/>
    </location>
</feature>
<evidence type="ECO:0000256" key="7">
    <source>
        <dbReference type="SAM" id="Phobius"/>
    </source>
</evidence>
<accession>A0A2G0CC46</accession>
<dbReference type="Pfam" id="PF00005">
    <property type="entry name" value="ABC_tran"/>
    <property type="match status" value="1"/>
</dbReference>
<feature type="domain" description="ABC transmembrane type-1" evidence="9">
    <location>
        <begin position="24"/>
        <end position="301"/>
    </location>
</feature>
<reference evidence="10 11" key="1">
    <citation type="submission" date="2017-10" db="EMBL/GenBank/DDBJ databases">
        <title>The draft genome sequence of Lewinella marina KCTC 32374.</title>
        <authorList>
            <person name="Wang K."/>
        </authorList>
    </citation>
    <scope>NUCLEOTIDE SEQUENCE [LARGE SCALE GENOMIC DNA]</scope>
    <source>
        <strain evidence="10 11">MKG-38</strain>
    </source>
</reference>
<dbReference type="InterPro" id="IPR039421">
    <property type="entry name" value="Type_1_exporter"/>
</dbReference>
<dbReference type="InterPro" id="IPR036640">
    <property type="entry name" value="ABC1_TM_sf"/>
</dbReference>
<dbReference type="GO" id="GO:0015421">
    <property type="term" value="F:ABC-type oligopeptide transporter activity"/>
    <property type="evidence" value="ECO:0007669"/>
    <property type="project" value="TreeGrafter"/>
</dbReference>
<evidence type="ECO:0000256" key="5">
    <source>
        <dbReference type="ARBA" id="ARBA00022989"/>
    </source>
</evidence>
<comment type="caution">
    <text evidence="10">The sequence shown here is derived from an EMBL/GenBank/DDBJ whole genome shotgun (WGS) entry which is preliminary data.</text>
</comment>
<evidence type="ECO:0000256" key="1">
    <source>
        <dbReference type="ARBA" id="ARBA00004651"/>
    </source>
</evidence>
<dbReference type="PANTHER" id="PTHR43394:SF1">
    <property type="entry name" value="ATP-BINDING CASSETTE SUB-FAMILY B MEMBER 10, MITOCHONDRIAL"/>
    <property type="match status" value="1"/>
</dbReference>
<evidence type="ECO:0000313" key="10">
    <source>
        <dbReference type="EMBL" id="PHK97541.1"/>
    </source>
</evidence>
<organism evidence="10 11">
    <name type="scientific">Neolewinella marina</name>
    <dbReference type="NCBI Taxonomy" id="438751"/>
    <lineage>
        <taxon>Bacteria</taxon>
        <taxon>Pseudomonadati</taxon>
        <taxon>Bacteroidota</taxon>
        <taxon>Saprospiria</taxon>
        <taxon>Saprospirales</taxon>
        <taxon>Lewinellaceae</taxon>
        <taxon>Neolewinella</taxon>
    </lineage>
</organism>
<keyword evidence="3" id="KW-0547">Nucleotide-binding</keyword>
<evidence type="ECO:0000256" key="3">
    <source>
        <dbReference type="ARBA" id="ARBA00022741"/>
    </source>
</evidence>
<dbReference type="Gene3D" id="1.20.1560.10">
    <property type="entry name" value="ABC transporter type 1, transmembrane domain"/>
    <property type="match status" value="1"/>
</dbReference>
<dbReference type="InterPro" id="IPR003439">
    <property type="entry name" value="ABC_transporter-like_ATP-bd"/>
</dbReference>
<feature type="transmembrane region" description="Helical" evidence="7">
    <location>
        <begin position="267"/>
        <end position="283"/>
    </location>
</feature>
<name>A0A2G0CC46_9BACT</name>
<dbReference type="PROSITE" id="PS50929">
    <property type="entry name" value="ABC_TM1F"/>
    <property type="match status" value="1"/>
</dbReference>
<dbReference type="InterPro" id="IPR011527">
    <property type="entry name" value="ABC1_TM_dom"/>
</dbReference>
<evidence type="ECO:0000313" key="11">
    <source>
        <dbReference type="Proteomes" id="UP000226437"/>
    </source>
</evidence>
<feature type="transmembrane region" description="Helical" evidence="7">
    <location>
        <begin position="241"/>
        <end position="261"/>
    </location>
</feature>
<dbReference type="GO" id="GO:0005524">
    <property type="term" value="F:ATP binding"/>
    <property type="evidence" value="ECO:0007669"/>
    <property type="project" value="UniProtKB-KW"/>
</dbReference>
<protein>
    <submittedName>
        <fullName evidence="10">ABC transporter</fullName>
    </submittedName>
</protein>
<dbReference type="GO" id="GO:0016887">
    <property type="term" value="F:ATP hydrolysis activity"/>
    <property type="evidence" value="ECO:0007669"/>
    <property type="project" value="InterPro"/>
</dbReference>
<dbReference type="Pfam" id="PF00664">
    <property type="entry name" value="ABC_membrane"/>
    <property type="match status" value="1"/>
</dbReference>
<feature type="transmembrane region" description="Helical" evidence="7">
    <location>
        <begin position="143"/>
        <end position="172"/>
    </location>
</feature>
<dbReference type="PROSITE" id="PS50893">
    <property type="entry name" value="ABC_TRANSPORTER_2"/>
    <property type="match status" value="1"/>
</dbReference>